<proteinExistence type="predicted"/>
<feature type="transmembrane region" description="Helical" evidence="1">
    <location>
        <begin position="17"/>
        <end position="36"/>
    </location>
</feature>
<name>D3VG63_XENNA</name>
<dbReference type="KEGG" id="xne:XNC1_0065"/>
<dbReference type="Proteomes" id="UP000008075">
    <property type="component" value="Chromosome"/>
</dbReference>
<dbReference type="STRING" id="406817.XNC1_0065"/>
<evidence type="ECO:0000313" key="3">
    <source>
        <dbReference type="Proteomes" id="UP000008075"/>
    </source>
</evidence>
<reference evidence="2 3" key="1">
    <citation type="journal article" date="2011" name="PLoS ONE">
        <title>The entomopathogenic bacterial endosymbionts xenorhabdus and photorhabdus: convergent lifestyles from divergent genomes.</title>
        <authorList>
            <person name="Chaston J.M."/>
            <person name="Suen G."/>
            <person name="Tucker S.L."/>
            <person name="Andersen A.W."/>
            <person name="Bhasin A."/>
            <person name="Bode E."/>
            <person name="Bode H.B."/>
            <person name="Brachmann A.O."/>
            <person name="Cowles C.E."/>
            <person name="Cowles K.N."/>
            <person name="Darby C."/>
            <person name="de Leon L."/>
            <person name="Drace K."/>
            <person name="Du Z."/>
            <person name="Givaudan A."/>
            <person name="Herbert Tran E.E."/>
            <person name="Jewell K.A."/>
            <person name="Knack J.J."/>
            <person name="Krasomil-Osterfeld K.C."/>
            <person name="Kukor R."/>
            <person name="Lanois A."/>
            <person name="Latreille P."/>
            <person name="Leimgruber N.K."/>
            <person name="Lipke C.M."/>
            <person name="Liu R."/>
            <person name="Lu X."/>
            <person name="Martens E.C."/>
            <person name="Marri P.R."/>
            <person name="Medigue C."/>
            <person name="Menard M.L."/>
            <person name="Miller N.M."/>
            <person name="Morales-Soto N."/>
            <person name="Norton S."/>
            <person name="Ogier J.C."/>
            <person name="Orchard S.S."/>
            <person name="Park D."/>
            <person name="Park Y."/>
            <person name="Qurollo B.A."/>
            <person name="Sugar D.R."/>
            <person name="Richards G.R."/>
            <person name="Rouy Z."/>
            <person name="Slominski B."/>
            <person name="Slominski K."/>
            <person name="Snyder H."/>
            <person name="Tjaden B.C."/>
            <person name="van der Hoeven R."/>
            <person name="Welch R.D."/>
            <person name="Wheeler C."/>
            <person name="Xiang B."/>
            <person name="Barbazuk B."/>
            <person name="Gaudriault S."/>
            <person name="Goodner B."/>
            <person name="Slater S.C."/>
            <person name="Forst S."/>
            <person name="Goldman B.S."/>
            <person name="Goodrich-Blair H."/>
        </authorList>
    </citation>
    <scope>NUCLEOTIDE SEQUENCE [LARGE SCALE GENOMIC DNA]</scope>
    <source>
        <strain evidence="3">ATCC 19061 / DSM 3370 / CCUG 14189 / LMG 1036 / NCIMB 9965 / AN6</strain>
    </source>
</reference>
<organism evidence="2 3">
    <name type="scientific">Xenorhabdus nematophila (strain ATCC 19061 / DSM 3370 / CCUG 14189 / LMG 1036 / NCIMB 9965 / AN6)</name>
    <dbReference type="NCBI Taxonomy" id="406817"/>
    <lineage>
        <taxon>Bacteria</taxon>
        <taxon>Pseudomonadati</taxon>
        <taxon>Pseudomonadota</taxon>
        <taxon>Gammaproteobacteria</taxon>
        <taxon>Enterobacterales</taxon>
        <taxon>Morganellaceae</taxon>
        <taxon>Xenorhabdus</taxon>
    </lineage>
</organism>
<accession>D3VG63</accession>
<dbReference type="GeneID" id="24904451"/>
<protein>
    <submittedName>
        <fullName evidence="2">Uncharacterized protein</fullName>
    </submittedName>
</protein>
<dbReference type="EMBL" id="FN667742">
    <property type="protein sequence ID" value="CBJ88153.1"/>
    <property type="molecule type" value="Genomic_DNA"/>
</dbReference>
<dbReference type="AlphaFoldDB" id="D3VG63"/>
<dbReference type="RefSeq" id="WP_013183058.1">
    <property type="nucleotide sequence ID" value="NC_014228.1"/>
</dbReference>
<dbReference type="HOGENOM" id="CLU_1487733_0_0_6"/>
<gene>
    <name evidence="2" type="ordered locus">XNC1_0065</name>
</gene>
<sequence>MKSNDFEWFHRPAWQQLLWQQLVIILLLVGFYFGIWQENQHEIDALRSSITERQYHTAQSQQHIKERPSLSDIQQQIQHIKRELDQDSNISSKGISSKNAPPKNTNVLKRLYFPLLHSGSQLIEWKNHRENNQVSWHIVLSLNYGQFLYFLSEIQQLQPPLLIKHLTIKPMNDNLTVRIVLSDIVLSDIKQPDITLPDKIQSVSGYGDKS</sequence>
<keyword evidence="1" id="KW-0472">Membrane</keyword>
<keyword evidence="3" id="KW-1185">Reference proteome</keyword>
<keyword evidence="1" id="KW-0812">Transmembrane</keyword>
<evidence type="ECO:0000313" key="2">
    <source>
        <dbReference type="EMBL" id="CBJ88153.1"/>
    </source>
</evidence>
<keyword evidence="1" id="KW-1133">Transmembrane helix</keyword>
<dbReference type="eggNOG" id="ENOG5033HBH">
    <property type="taxonomic scope" value="Bacteria"/>
</dbReference>
<evidence type="ECO:0000256" key="1">
    <source>
        <dbReference type="SAM" id="Phobius"/>
    </source>
</evidence>